<dbReference type="InterPro" id="IPR032675">
    <property type="entry name" value="LRR_dom_sf"/>
</dbReference>
<feature type="compositionally biased region" description="Low complexity" evidence="1">
    <location>
        <begin position="725"/>
        <end position="734"/>
    </location>
</feature>
<dbReference type="VEuPathDB" id="AmoebaDB:DDB_G0293920"/>
<feature type="compositionally biased region" description="Low complexity" evidence="1">
    <location>
        <begin position="761"/>
        <end position="803"/>
    </location>
</feature>
<dbReference type="GO" id="GO:0030027">
    <property type="term" value="C:lamellipodium"/>
    <property type="evidence" value="ECO:0000318"/>
    <property type="project" value="GO_Central"/>
</dbReference>
<dbReference type="InParanoid" id="Q54B43"/>
<organism evidence="2 3">
    <name type="scientific">Dictyostelium discoideum</name>
    <name type="common">Social amoeba</name>
    <dbReference type="NCBI Taxonomy" id="44689"/>
    <lineage>
        <taxon>Eukaryota</taxon>
        <taxon>Amoebozoa</taxon>
        <taxon>Evosea</taxon>
        <taxon>Eumycetozoa</taxon>
        <taxon>Dictyostelia</taxon>
        <taxon>Dictyosteliales</taxon>
        <taxon>Dictyosteliaceae</taxon>
        <taxon>Dictyostelium</taxon>
    </lineage>
</organism>
<gene>
    <name evidence="2" type="ORF">DDB_G0293920</name>
</gene>
<dbReference type="GO" id="GO:1905301">
    <property type="term" value="P:regulation of macropinocytosis"/>
    <property type="evidence" value="ECO:0000315"/>
    <property type="project" value="dictyBase"/>
</dbReference>
<dbReference type="GO" id="GO:0051489">
    <property type="term" value="P:regulation of filopodium assembly"/>
    <property type="evidence" value="ECO:0000315"/>
    <property type="project" value="dictyBase"/>
</dbReference>
<dbReference type="RefSeq" id="XP_628873.1">
    <property type="nucleotide sequence ID" value="XM_628871.1"/>
</dbReference>
<dbReference type="STRING" id="44689.Q54B43"/>
<evidence type="ECO:0008006" key="4">
    <source>
        <dbReference type="Google" id="ProtNLM"/>
    </source>
</evidence>
<dbReference type="FunCoup" id="Q54B43">
    <property type="interactions" value="4"/>
</dbReference>
<dbReference type="SMR" id="Q54B43"/>
<comment type="caution">
    <text evidence="2">The sequence shown here is derived from an EMBL/GenBank/DDBJ whole genome shotgun (WGS) entry which is preliminary data.</text>
</comment>
<dbReference type="GO" id="GO:0016477">
    <property type="term" value="P:cell migration"/>
    <property type="evidence" value="ECO:0000318"/>
    <property type="project" value="GO_Central"/>
</dbReference>
<dbReference type="GO" id="GO:0044877">
    <property type="term" value="F:protein-containing complex binding"/>
    <property type="evidence" value="ECO:0000314"/>
    <property type="project" value="dictyBase"/>
</dbReference>
<dbReference type="KEGG" id="ddi:DDB_G0293920"/>
<evidence type="ECO:0000313" key="2">
    <source>
        <dbReference type="EMBL" id="EAL60459.1"/>
    </source>
</evidence>
<feature type="compositionally biased region" description="Low complexity" evidence="1">
    <location>
        <begin position="810"/>
        <end position="838"/>
    </location>
</feature>
<dbReference type="eggNOG" id="KOG4242">
    <property type="taxonomic scope" value="Eukaryota"/>
</dbReference>
<name>Q54B43_DICDI</name>
<dbReference type="GO" id="GO:0032956">
    <property type="term" value="P:regulation of actin cytoskeleton organization"/>
    <property type="evidence" value="ECO:0000315"/>
    <property type="project" value="dictyBase"/>
</dbReference>
<dbReference type="GO" id="GO:0001891">
    <property type="term" value="C:phagocytic cup"/>
    <property type="evidence" value="ECO:0000314"/>
    <property type="project" value="dictyBase"/>
</dbReference>
<dbReference type="AlphaFoldDB" id="Q54B43"/>
<dbReference type="PANTHER" id="PTHR24112:SF34">
    <property type="entry name" value="LEUCINE-RICH REPEAT-CONTAINING PROTEIN"/>
    <property type="match status" value="1"/>
</dbReference>
<dbReference type="OMA" id="FHRISFT"/>
<reference evidence="2 3" key="1">
    <citation type="journal article" date="2005" name="Nature">
        <title>The genome of the social amoeba Dictyostelium discoideum.</title>
        <authorList>
            <consortium name="The Dictyostelium discoideum Sequencing Consortium"/>
            <person name="Eichinger L."/>
            <person name="Pachebat J.A."/>
            <person name="Glockner G."/>
            <person name="Rajandream M.A."/>
            <person name="Sucgang R."/>
            <person name="Berriman M."/>
            <person name="Song J."/>
            <person name="Olsen R."/>
            <person name="Szafranski K."/>
            <person name="Xu Q."/>
            <person name="Tunggal B."/>
            <person name="Kummerfeld S."/>
            <person name="Madera M."/>
            <person name="Konfortov B.A."/>
            <person name="Rivero F."/>
            <person name="Bankier A.T."/>
            <person name="Lehmann R."/>
            <person name="Hamlin N."/>
            <person name="Davies R."/>
            <person name="Gaudet P."/>
            <person name="Fey P."/>
            <person name="Pilcher K."/>
            <person name="Chen G."/>
            <person name="Saunders D."/>
            <person name="Sodergren E."/>
            <person name="Davis P."/>
            <person name="Kerhornou A."/>
            <person name="Nie X."/>
            <person name="Hall N."/>
            <person name="Anjard C."/>
            <person name="Hemphill L."/>
            <person name="Bason N."/>
            <person name="Farbrother P."/>
            <person name="Desany B."/>
            <person name="Just E."/>
            <person name="Morio T."/>
            <person name="Rost R."/>
            <person name="Churcher C."/>
            <person name="Cooper J."/>
            <person name="Haydock S."/>
            <person name="van Driessche N."/>
            <person name="Cronin A."/>
            <person name="Goodhead I."/>
            <person name="Muzny D."/>
            <person name="Mourier T."/>
            <person name="Pain A."/>
            <person name="Lu M."/>
            <person name="Harper D."/>
            <person name="Lindsay R."/>
            <person name="Hauser H."/>
            <person name="James K."/>
            <person name="Quiles M."/>
            <person name="Madan Babu M."/>
            <person name="Saito T."/>
            <person name="Buchrieser C."/>
            <person name="Wardroper A."/>
            <person name="Felder M."/>
            <person name="Thangavelu M."/>
            <person name="Johnson D."/>
            <person name="Knights A."/>
            <person name="Loulseged H."/>
            <person name="Mungall K."/>
            <person name="Oliver K."/>
            <person name="Price C."/>
            <person name="Quail M.A."/>
            <person name="Urushihara H."/>
            <person name="Hernandez J."/>
            <person name="Rabbinowitsch E."/>
            <person name="Steffen D."/>
            <person name="Sanders M."/>
            <person name="Ma J."/>
            <person name="Kohara Y."/>
            <person name="Sharp S."/>
            <person name="Simmonds M."/>
            <person name="Spiegler S."/>
            <person name="Tivey A."/>
            <person name="Sugano S."/>
            <person name="White B."/>
            <person name="Walker D."/>
            <person name="Woodward J."/>
            <person name="Winckler T."/>
            <person name="Tanaka Y."/>
            <person name="Shaulsky G."/>
            <person name="Schleicher M."/>
            <person name="Weinstock G."/>
            <person name="Rosenthal A."/>
            <person name="Cox E.C."/>
            <person name="Chisholm R.L."/>
            <person name="Gibbs R."/>
            <person name="Loomis W.F."/>
            <person name="Platzer M."/>
            <person name="Kay R.R."/>
            <person name="Williams J."/>
            <person name="Dear P.H."/>
            <person name="Noegel A.A."/>
            <person name="Barrell B."/>
            <person name="Kuspa A."/>
        </authorList>
    </citation>
    <scope>NUCLEOTIDE SEQUENCE [LARGE SCALE GENOMIC DNA]</scope>
    <source>
        <strain evidence="2 3">AX4</strain>
    </source>
</reference>
<dbReference type="Pfam" id="PF13516">
    <property type="entry name" value="LRR_6"/>
    <property type="match status" value="3"/>
</dbReference>
<dbReference type="PhylomeDB" id="Q54B43"/>
<feature type="region of interest" description="Disordered" evidence="1">
    <location>
        <begin position="696"/>
        <end position="861"/>
    </location>
</feature>
<accession>Q54B43</accession>
<keyword evidence="3" id="KW-1185">Reference proteome</keyword>
<dbReference type="GO" id="GO:0005547">
    <property type="term" value="F:phosphatidylinositol-3,4,5-trisphosphate binding"/>
    <property type="evidence" value="ECO:0000314"/>
    <property type="project" value="dictyBase"/>
</dbReference>
<dbReference type="GO" id="GO:0005886">
    <property type="term" value="C:plasma membrane"/>
    <property type="evidence" value="ECO:0000318"/>
    <property type="project" value="GO_Central"/>
</dbReference>
<dbReference type="PaxDb" id="44689-DDB0192196"/>
<dbReference type="GeneID" id="8629489"/>
<dbReference type="GO" id="GO:0031252">
    <property type="term" value="C:cell leading edge"/>
    <property type="evidence" value="ECO:0000314"/>
    <property type="project" value="dictyBase"/>
</dbReference>
<evidence type="ECO:0000256" key="1">
    <source>
        <dbReference type="SAM" id="MobiDB-lite"/>
    </source>
</evidence>
<dbReference type="EMBL" id="AAFI02000224">
    <property type="protein sequence ID" value="EAL60459.1"/>
    <property type="molecule type" value="Genomic_DNA"/>
</dbReference>
<dbReference type="InterPro" id="IPR051279">
    <property type="entry name" value="PP1-Reg/Actin-Interact_Protein"/>
</dbReference>
<dbReference type="HOGENOM" id="CLU_332472_0_0_1"/>
<dbReference type="Gene3D" id="3.80.10.10">
    <property type="entry name" value="Ribonuclease Inhibitor"/>
    <property type="match status" value="1"/>
</dbReference>
<dbReference type="dictyBase" id="DDB_G0293920">
    <property type="gene designation" value="leep1"/>
</dbReference>
<dbReference type="SUPFAM" id="SSF52047">
    <property type="entry name" value="RNI-like"/>
    <property type="match status" value="1"/>
</dbReference>
<proteinExistence type="predicted"/>
<dbReference type="GO" id="GO:0034315">
    <property type="term" value="P:regulation of Arp2/3 complex-mediated actin nucleation"/>
    <property type="evidence" value="ECO:0000318"/>
    <property type="project" value="GO_Central"/>
</dbReference>
<dbReference type="SMART" id="SM00368">
    <property type="entry name" value="LRR_RI"/>
    <property type="match status" value="6"/>
</dbReference>
<dbReference type="PANTHER" id="PTHR24112">
    <property type="entry name" value="LEUCINE-RICH REPEAT, ISOFORM F-RELATED"/>
    <property type="match status" value="1"/>
</dbReference>
<dbReference type="InterPro" id="IPR001611">
    <property type="entry name" value="Leu-rich_rpt"/>
</dbReference>
<feature type="compositionally biased region" description="Low complexity" evidence="1">
    <location>
        <begin position="703"/>
        <end position="712"/>
    </location>
</feature>
<dbReference type="GO" id="GO:0070685">
    <property type="term" value="C:macropinocytic cup"/>
    <property type="evidence" value="ECO:0000314"/>
    <property type="project" value="dictyBase"/>
</dbReference>
<sequence>MSSELSTGEKRFVFDLEGCDPDFILWVKKTNKKDVVQDRLFVLTKYRIYSIKRNKVGGKKQVQRESHLYNLVEIRTDDIDRVVLKFTTFSIDMTGGNIGITIPKLLINAFHRISFTFSNEALPNLLILPPERTAPEVDEIDPGQSHGFFEVYRAQCNYYDTPVNQDLIDYLEETVSKGSRVFNLDDFAGIDRNSEGAVNLTPVLAALRHNTFFDTFVCHNKTRKEIPLLLADVFHHNRTLVRVDLSGIESDDGWVQLGDALKENQTNQLVSLNCSDNRVSDKGMNSLANAIRSFNRPFLEFIASNVDLQSKGASIFFRTLQSNYSSSGAIVHLDVSRNDLEKIGSESLHDWIILLNTSIPSPRKPLVHINLEETQLDTTKVTMALKQGQLESLEYINLSGNKFTPEAVANLCSIIAKCDSLAQIKLSKCSITGDQVNNILNACTSGIQVHDRTLDLSSNNLEQKGALSFAQTIKSSSNIAHLNLANNSFRKKGITFIVQALEENSTLQSIDLSSNFKSSSKAEPIVDHIARTVHHHVSIRKLVLAGSVSKGFYLGKELLPLVKSLVNDCKLVELDISGNNMGDDICRELFESLKKNTCLKTLHLDNNSLGLAGFQAMKRTFTTNRTLIDIPVPTADITKILNSNSKDKKQINDKIGEILADVQTCLSNNKNGIAYTDIPSTTKTTVAISSISTPNFRASTYHNSSSNNLGNSDDTYNRAASTHNLSYSSPSPSTYAPPPPLPDVYANHYQQPPPPPPQETYDYSQQHQQYDYSQQQQQQQQQYDYSQQHTDQQQYDYQAQDYQEGATTNDYDQQYQQQDYSQQQQYDDQQQQQQQYDDQQQHYDDQQQYEDENRMPPPPEY</sequence>
<evidence type="ECO:0000313" key="3">
    <source>
        <dbReference type="Proteomes" id="UP000002195"/>
    </source>
</evidence>
<dbReference type="Proteomes" id="UP000002195">
    <property type="component" value="Unassembled WGS sequence"/>
</dbReference>
<protein>
    <recommendedName>
        <fullName evidence="4">Leucine-rich repeat-containing protein</fullName>
    </recommendedName>
</protein>